<sequence>WIFSIIFACSISASIVAAIFLTIPKPAELQQNTTDSELIIDFSTQIISNYNFNQFKAHEKSLYIWSHSNDSKILDKPAWIQLNQNFNSSFDQLLNFTKVYNFTKLFL</sequence>
<evidence type="ECO:0000313" key="2">
    <source>
        <dbReference type="EMBL" id="JAP94798.1"/>
    </source>
</evidence>
<dbReference type="EMBL" id="GDID01001808">
    <property type="protein sequence ID" value="JAP94798.1"/>
    <property type="molecule type" value="Transcribed_RNA"/>
</dbReference>
<accession>A0A146KF31</accession>
<dbReference type="AlphaFoldDB" id="A0A146KF31"/>
<protein>
    <submittedName>
        <fullName evidence="2">Uncharacterized protein</fullName>
    </submittedName>
</protein>
<keyword evidence="1" id="KW-0732">Signal</keyword>
<feature type="non-terminal residue" evidence="2">
    <location>
        <position position="107"/>
    </location>
</feature>
<evidence type="ECO:0000256" key="1">
    <source>
        <dbReference type="SAM" id="SignalP"/>
    </source>
</evidence>
<gene>
    <name evidence="2" type="ORF">TPC1_12422</name>
</gene>
<reference evidence="2" key="1">
    <citation type="submission" date="2015-07" db="EMBL/GenBank/DDBJ databases">
        <title>Adaptation to a free-living lifestyle via gene acquisitions in the diplomonad Trepomonas sp. PC1.</title>
        <authorList>
            <person name="Xu F."/>
            <person name="Jerlstrom-Hultqvist J."/>
            <person name="Kolisko M."/>
            <person name="Simpson A.G.B."/>
            <person name="Roger A.J."/>
            <person name="Svard S.G."/>
            <person name="Andersson J.O."/>
        </authorList>
    </citation>
    <scope>NUCLEOTIDE SEQUENCE</scope>
    <source>
        <strain evidence="2">PC1</strain>
    </source>
</reference>
<proteinExistence type="predicted"/>
<feature type="signal peptide" evidence="1">
    <location>
        <begin position="1"/>
        <end position="18"/>
    </location>
</feature>
<organism evidence="2">
    <name type="scientific">Trepomonas sp. PC1</name>
    <dbReference type="NCBI Taxonomy" id="1076344"/>
    <lineage>
        <taxon>Eukaryota</taxon>
        <taxon>Metamonada</taxon>
        <taxon>Diplomonadida</taxon>
        <taxon>Hexamitidae</taxon>
        <taxon>Hexamitinae</taxon>
        <taxon>Trepomonas</taxon>
    </lineage>
</organism>
<name>A0A146KF31_9EUKA</name>
<feature type="non-terminal residue" evidence="2">
    <location>
        <position position="1"/>
    </location>
</feature>
<feature type="chain" id="PRO_5007526581" evidence="1">
    <location>
        <begin position="19"/>
        <end position="107"/>
    </location>
</feature>